<dbReference type="PROSITE" id="PS51664">
    <property type="entry name" value="YCAO"/>
    <property type="match status" value="1"/>
</dbReference>
<evidence type="ECO:0000313" key="2">
    <source>
        <dbReference type="EMBL" id="SFF10500.1"/>
    </source>
</evidence>
<dbReference type="STRING" id="35752.SAMN05421541_10666"/>
<dbReference type="EMBL" id="FONV01000006">
    <property type="protein sequence ID" value="SFF10500.1"/>
    <property type="molecule type" value="Genomic_DNA"/>
</dbReference>
<gene>
    <name evidence="2" type="ORF">SAMN05421541_10666</name>
</gene>
<dbReference type="OrthoDB" id="2379922at2"/>
<keyword evidence="2" id="KW-0808">Transferase</keyword>
<keyword evidence="2" id="KW-0687">Ribonucleoprotein</keyword>
<accession>A0A1I2G0L8</accession>
<dbReference type="GO" id="GO:0005840">
    <property type="term" value="C:ribosome"/>
    <property type="evidence" value="ECO:0007669"/>
    <property type="project" value="UniProtKB-KW"/>
</dbReference>
<keyword evidence="2" id="KW-0689">Ribosomal protein</keyword>
<dbReference type="PANTHER" id="PTHR37809">
    <property type="entry name" value="RIBOSOMAL PROTEIN S12 METHYLTHIOTRANSFERASE ACCESSORY FACTOR YCAO"/>
    <property type="match status" value="1"/>
</dbReference>
<dbReference type="NCBIfam" id="TIGR03604">
    <property type="entry name" value="TOMM_cyclo_SagD"/>
    <property type="match status" value="1"/>
</dbReference>
<dbReference type="Pfam" id="PF02624">
    <property type="entry name" value="YcaO"/>
    <property type="match status" value="1"/>
</dbReference>
<dbReference type="GO" id="GO:0016740">
    <property type="term" value="F:transferase activity"/>
    <property type="evidence" value="ECO:0007669"/>
    <property type="project" value="UniProtKB-KW"/>
</dbReference>
<protein>
    <submittedName>
        <fullName evidence="2">Ribosomal protein S12 methylthiotransferase accessory factor</fullName>
    </submittedName>
</protein>
<name>A0A1I2G0L8_9ACTN</name>
<dbReference type="AlphaFoldDB" id="A0A1I2G0L8"/>
<evidence type="ECO:0000313" key="3">
    <source>
        <dbReference type="Proteomes" id="UP000199645"/>
    </source>
</evidence>
<reference evidence="2 3" key="1">
    <citation type="submission" date="2016-10" db="EMBL/GenBank/DDBJ databases">
        <authorList>
            <person name="de Groot N.N."/>
        </authorList>
    </citation>
    <scope>NUCLEOTIDE SEQUENCE [LARGE SCALE GENOMIC DNA]</scope>
    <source>
        <strain evidence="2 3">DSM 43019</strain>
    </source>
</reference>
<dbReference type="Gene3D" id="3.30.1330.230">
    <property type="match status" value="1"/>
</dbReference>
<keyword evidence="3" id="KW-1185">Reference proteome</keyword>
<organism evidence="2 3">
    <name type="scientific">Actinoplanes philippinensis</name>
    <dbReference type="NCBI Taxonomy" id="35752"/>
    <lineage>
        <taxon>Bacteria</taxon>
        <taxon>Bacillati</taxon>
        <taxon>Actinomycetota</taxon>
        <taxon>Actinomycetes</taxon>
        <taxon>Micromonosporales</taxon>
        <taxon>Micromonosporaceae</taxon>
        <taxon>Actinoplanes</taxon>
    </lineage>
</organism>
<dbReference type="Gene3D" id="3.30.40.250">
    <property type="match status" value="1"/>
</dbReference>
<evidence type="ECO:0000259" key="1">
    <source>
        <dbReference type="PROSITE" id="PS51664"/>
    </source>
</evidence>
<dbReference type="InterPro" id="IPR003776">
    <property type="entry name" value="YcaO-like_dom"/>
</dbReference>
<feature type="domain" description="YcaO" evidence="1">
    <location>
        <begin position="79"/>
        <end position="447"/>
    </location>
</feature>
<dbReference type="PANTHER" id="PTHR37809:SF1">
    <property type="entry name" value="RIBOSOMAL PROTEIN S12 METHYLTHIOTRANSFERASE ACCESSORY FACTOR YCAO"/>
    <property type="match status" value="1"/>
</dbReference>
<dbReference type="Gene3D" id="3.30.160.660">
    <property type="match status" value="1"/>
</dbReference>
<dbReference type="Proteomes" id="UP000199645">
    <property type="component" value="Unassembled WGS sequence"/>
</dbReference>
<proteinExistence type="predicted"/>
<sequence length="447" mass="47705">MRMSAIAAAATNPKTETTGSARLAELVSPLGGLVSHVPRLPVEPSEPPLAVFSAELGEVSAVLPGLCGPECLGNLDGTGTGVDPERSALVAVAEALERYANCVYDERQFRWATAAELGAEALDLDSVPRCSATELADPDCPVTLPDRTAPMRWVRGLHLGTGEPRWVPAVLVYMHLPPHAGERFTRSISTGSAAHPDPAVAVRGGLCEVIERDAISITWLQQLALPRLELDTVGPELQRYLDLTAGRDLTIHLFDATTDVGIPTVYAVSVAPHHPTCHTVVACATSLDPQVAAAKAICETVSERVALHGTPPPGDDVREFTGVADGAAYMSDPQRAGAFDFLLDSPARRRLSEMPALSTGDPVADLRLVAERLAACDLDAYVVDLTPDEALRTGMSVVRAVVPGLQPLSFSYRARYLGHPRLYRAPLRMGHPSRPEAELNAWPQPFA</sequence>
<dbReference type="InterPro" id="IPR027624">
    <property type="entry name" value="TOMM_cyclo_SagD"/>
</dbReference>